<evidence type="ECO:0000313" key="8">
    <source>
        <dbReference type="Proteomes" id="UP000676336"/>
    </source>
</evidence>
<keyword evidence="2" id="KW-0677">Repeat</keyword>
<proteinExistence type="predicted"/>
<evidence type="ECO:0000256" key="2">
    <source>
        <dbReference type="ARBA" id="ARBA00022737"/>
    </source>
</evidence>
<dbReference type="AlphaFoldDB" id="A0A8S3GZE1"/>
<organism evidence="7 8">
    <name type="scientific">Rotaria magnacalcarata</name>
    <dbReference type="NCBI Taxonomy" id="392030"/>
    <lineage>
        <taxon>Eukaryota</taxon>
        <taxon>Metazoa</taxon>
        <taxon>Spiralia</taxon>
        <taxon>Gnathifera</taxon>
        <taxon>Rotifera</taxon>
        <taxon>Eurotatoria</taxon>
        <taxon>Bdelloidea</taxon>
        <taxon>Philodinida</taxon>
        <taxon>Philodinidae</taxon>
        <taxon>Rotaria</taxon>
    </lineage>
</organism>
<feature type="non-terminal residue" evidence="7">
    <location>
        <position position="149"/>
    </location>
</feature>
<evidence type="ECO:0000259" key="6">
    <source>
        <dbReference type="PROSITE" id="PS50157"/>
    </source>
</evidence>
<dbReference type="GO" id="GO:0043565">
    <property type="term" value="F:sequence-specific DNA binding"/>
    <property type="evidence" value="ECO:0007669"/>
    <property type="project" value="TreeGrafter"/>
</dbReference>
<dbReference type="PANTHER" id="PTHR24408:SF58">
    <property type="entry name" value="TRANSCRIPTION FACTOR (TFIIIA), PUTATIVE (AFU_ORTHOLOGUE AFUA_1G05150)-RELATED"/>
    <property type="match status" value="1"/>
</dbReference>
<feature type="non-terminal residue" evidence="7">
    <location>
        <position position="1"/>
    </location>
</feature>
<dbReference type="EMBL" id="CAJOBI010313815">
    <property type="protein sequence ID" value="CAF5173590.1"/>
    <property type="molecule type" value="Genomic_DNA"/>
</dbReference>
<protein>
    <recommendedName>
        <fullName evidence="6">C2H2-type domain-containing protein</fullName>
    </recommendedName>
</protein>
<reference evidence="7" key="1">
    <citation type="submission" date="2021-02" db="EMBL/GenBank/DDBJ databases">
        <authorList>
            <person name="Nowell W R."/>
        </authorList>
    </citation>
    <scope>NUCLEOTIDE SEQUENCE</scope>
</reference>
<keyword evidence="1" id="KW-0479">Metal-binding</keyword>
<dbReference type="SMART" id="SM00355">
    <property type="entry name" value="ZnF_C2H2"/>
    <property type="match status" value="2"/>
</dbReference>
<dbReference type="Gene3D" id="3.30.160.60">
    <property type="entry name" value="Classic Zinc Finger"/>
    <property type="match status" value="2"/>
</dbReference>
<dbReference type="InterPro" id="IPR036236">
    <property type="entry name" value="Znf_C2H2_sf"/>
</dbReference>
<accession>A0A8S3GZE1</accession>
<dbReference type="PANTHER" id="PTHR24408">
    <property type="entry name" value="ZINC FINGER PROTEIN"/>
    <property type="match status" value="1"/>
</dbReference>
<dbReference type="Pfam" id="PF00096">
    <property type="entry name" value="zf-C2H2"/>
    <property type="match status" value="2"/>
</dbReference>
<dbReference type="PROSITE" id="PS50157">
    <property type="entry name" value="ZINC_FINGER_C2H2_2"/>
    <property type="match status" value="2"/>
</dbReference>
<gene>
    <name evidence="7" type="ORF">SMN809_LOCUS66673</name>
</gene>
<comment type="caution">
    <text evidence="7">The sequence shown here is derived from an EMBL/GenBank/DDBJ whole genome shotgun (WGS) entry which is preliminary data.</text>
</comment>
<dbReference type="SUPFAM" id="SSF57667">
    <property type="entry name" value="beta-beta-alpha zinc fingers"/>
    <property type="match status" value="1"/>
</dbReference>
<evidence type="ECO:0000256" key="5">
    <source>
        <dbReference type="PROSITE-ProRule" id="PRU00042"/>
    </source>
</evidence>
<dbReference type="GO" id="GO:0000981">
    <property type="term" value="F:DNA-binding transcription factor activity, RNA polymerase II-specific"/>
    <property type="evidence" value="ECO:0007669"/>
    <property type="project" value="TreeGrafter"/>
</dbReference>
<feature type="domain" description="C2H2-type" evidence="6">
    <location>
        <begin position="82"/>
        <end position="110"/>
    </location>
</feature>
<sequence length="149" mass="17126">KRDNNKTASVFRSIKTFINEGDEYTFRRGGASAEVLDDDPAAAAAEAEAVLVSLFSFVGELVFDEISSTRTMFYSIEYRFSFECSQCGKPYSNQDHVNRHYRIAHQQENTTSKTFNCMMDNCKKIFANKQNLDRHIRIAHKKIKLKPVK</sequence>
<dbReference type="GO" id="GO:0008270">
    <property type="term" value="F:zinc ion binding"/>
    <property type="evidence" value="ECO:0007669"/>
    <property type="project" value="UniProtKB-KW"/>
</dbReference>
<dbReference type="GO" id="GO:0005634">
    <property type="term" value="C:nucleus"/>
    <property type="evidence" value="ECO:0007669"/>
    <property type="project" value="TreeGrafter"/>
</dbReference>
<evidence type="ECO:0000256" key="3">
    <source>
        <dbReference type="ARBA" id="ARBA00022771"/>
    </source>
</evidence>
<name>A0A8S3GZE1_9BILA</name>
<evidence type="ECO:0000256" key="4">
    <source>
        <dbReference type="ARBA" id="ARBA00022833"/>
    </source>
</evidence>
<feature type="domain" description="C2H2-type" evidence="6">
    <location>
        <begin position="115"/>
        <end position="145"/>
    </location>
</feature>
<evidence type="ECO:0000256" key="1">
    <source>
        <dbReference type="ARBA" id="ARBA00022723"/>
    </source>
</evidence>
<dbReference type="InterPro" id="IPR013087">
    <property type="entry name" value="Znf_C2H2_type"/>
</dbReference>
<dbReference type="PROSITE" id="PS00028">
    <property type="entry name" value="ZINC_FINGER_C2H2_1"/>
    <property type="match status" value="2"/>
</dbReference>
<evidence type="ECO:0000313" key="7">
    <source>
        <dbReference type="EMBL" id="CAF5173590.1"/>
    </source>
</evidence>
<keyword evidence="3 5" id="KW-0863">Zinc-finger</keyword>
<dbReference type="Proteomes" id="UP000676336">
    <property type="component" value="Unassembled WGS sequence"/>
</dbReference>
<keyword evidence="4" id="KW-0862">Zinc</keyword>